<gene>
    <name evidence="1" type="ORF">AVEN_182895_1</name>
</gene>
<protein>
    <submittedName>
        <fullName evidence="1">Uncharacterized protein</fullName>
    </submittedName>
</protein>
<keyword evidence="2" id="KW-1185">Reference proteome</keyword>
<dbReference type="AlphaFoldDB" id="A0A4Y2AKI0"/>
<comment type="caution">
    <text evidence="1">The sequence shown here is derived from an EMBL/GenBank/DDBJ whole genome shotgun (WGS) entry which is preliminary data.</text>
</comment>
<proteinExistence type="predicted"/>
<reference evidence="1 2" key="1">
    <citation type="journal article" date="2019" name="Sci. Rep.">
        <title>Orb-weaving spider Araneus ventricosus genome elucidates the spidroin gene catalogue.</title>
        <authorList>
            <person name="Kono N."/>
            <person name="Nakamura H."/>
            <person name="Ohtoshi R."/>
            <person name="Moran D.A.P."/>
            <person name="Shinohara A."/>
            <person name="Yoshida Y."/>
            <person name="Fujiwara M."/>
            <person name="Mori M."/>
            <person name="Tomita M."/>
            <person name="Arakawa K."/>
        </authorList>
    </citation>
    <scope>NUCLEOTIDE SEQUENCE [LARGE SCALE GENOMIC DNA]</scope>
</reference>
<sequence>DMPSFSYTYYSHWTVDDWKRVTWSDEFSFGVSDGCVARGNMETTSLSRDPVCQQGLFNLVEPL</sequence>
<name>A0A4Y2AKI0_ARAVE</name>
<evidence type="ECO:0000313" key="2">
    <source>
        <dbReference type="Proteomes" id="UP000499080"/>
    </source>
</evidence>
<accession>A0A4Y2AKI0</accession>
<dbReference type="OrthoDB" id="10006939at2759"/>
<dbReference type="Proteomes" id="UP000499080">
    <property type="component" value="Unassembled WGS sequence"/>
</dbReference>
<organism evidence="1 2">
    <name type="scientific">Araneus ventricosus</name>
    <name type="common">Orbweaver spider</name>
    <name type="synonym">Epeira ventricosa</name>
    <dbReference type="NCBI Taxonomy" id="182803"/>
    <lineage>
        <taxon>Eukaryota</taxon>
        <taxon>Metazoa</taxon>
        <taxon>Ecdysozoa</taxon>
        <taxon>Arthropoda</taxon>
        <taxon>Chelicerata</taxon>
        <taxon>Arachnida</taxon>
        <taxon>Araneae</taxon>
        <taxon>Araneomorphae</taxon>
        <taxon>Entelegynae</taxon>
        <taxon>Araneoidea</taxon>
        <taxon>Araneidae</taxon>
        <taxon>Araneus</taxon>
    </lineage>
</organism>
<evidence type="ECO:0000313" key="1">
    <source>
        <dbReference type="EMBL" id="GBL79756.1"/>
    </source>
</evidence>
<dbReference type="EMBL" id="BGPR01080675">
    <property type="protein sequence ID" value="GBL79756.1"/>
    <property type="molecule type" value="Genomic_DNA"/>
</dbReference>
<feature type="non-terminal residue" evidence="1">
    <location>
        <position position="1"/>
    </location>
</feature>